<reference evidence="1" key="1">
    <citation type="submission" date="2014-11" db="EMBL/GenBank/DDBJ databases">
        <authorList>
            <person name="Amaro Gonzalez C."/>
        </authorList>
    </citation>
    <scope>NUCLEOTIDE SEQUENCE</scope>
</reference>
<accession>A0A0E9PYI3</accession>
<dbReference type="EMBL" id="GBXM01099023">
    <property type="protein sequence ID" value="JAH09554.1"/>
    <property type="molecule type" value="Transcribed_RNA"/>
</dbReference>
<protein>
    <submittedName>
        <fullName evidence="1">Uncharacterized protein</fullName>
    </submittedName>
</protein>
<dbReference type="AlphaFoldDB" id="A0A0E9PYI3"/>
<name>A0A0E9PYI3_ANGAN</name>
<proteinExistence type="predicted"/>
<sequence>MLGLVFLNNKMNGSLTYSLDYLCNLLIKVLYLRDKINNTAKYPLGHY</sequence>
<reference evidence="1" key="2">
    <citation type="journal article" date="2015" name="Fish Shellfish Immunol.">
        <title>Early steps in the European eel (Anguilla anguilla)-Vibrio vulnificus interaction in the gills: Role of the RtxA13 toxin.</title>
        <authorList>
            <person name="Callol A."/>
            <person name="Pajuelo D."/>
            <person name="Ebbesson L."/>
            <person name="Teles M."/>
            <person name="MacKenzie S."/>
            <person name="Amaro C."/>
        </authorList>
    </citation>
    <scope>NUCLEOTIDE SEQUENCE</scope>
</reference>
<organism evidence="1">
    <name type="scientific">Anguilla anguilla</name>
    <name type="common">European freshwater eel</name>
    <name type="synonym">Muraena anguilla</name>
    <dbReference type="NCBI Taxonomy" id="7936"/>
    <lineage>
        <taxon>Eukaryota</taxon>
        <taxon>Metazoa</taxon>
        <taxon>Chordata</taxon>
        <taxon>Craniata</taxon>
        <taxon>Vertebrata</taxon>
        <taxon>Euteleostomi</taxon>
        <taxon>Actinopterygii</taxon>
        <taxon>Neopterygii</taxon>
        <taxon>Teleostei</taxon>
        <taxon>Anguilliformes</taxon>
        <taxon>Anguillidae</taxon>
        <taxon>Anguilla</taxon>
    </lineage>
</organism>
<evidence type="ECO:0000313" key="1">
    <source>
        <dbReference type="EMBL" id="JAH09554.1"/>
    </source>
</evidence>